<dbReference type="PANTHER" id="PTHR16861:SF4">
    <property type="entry name" value="SH3 DOMAIN PROTEIN (AFU_ORTHOLOGUE AFUA_1G13610)"/>
    <property type="match status" value="1"/>
</dbReference>
<feature type="region of interest" description="Disordered" evidence="1">
    <location>
        <begin position="802"/>
        <end position="927"/>
    </location>
</feature>
<dbReference type="VEuPathDB" id="FungiDB:A9K55_007244"/>
<dbReference type="PANTHER" id="PTHR16861">
    <property type="entry name" value="GLYCOPROTEIN 38"/>
    <property type="match status" value="1"/>
</dbReference>
<evidence type="ECO:0000256" key="1">
    <source>
        <dbReference type="SAM" id="MobiDB-lite"/>
    </source>
</evidence>
<reference evidence="4 5" key="1">
    <citation type="journal article" date="2017" name="BMC Genomics">
        <title>Chromosome level assembly and secondary metabolite potential of the parasitic fungus Cordyceps militaris.</title>
        <authorList>
            <person name="Kramer G.J."/>
            <person name="Nodwell J.R."/>
        </authorList>
    </citation>
    <scope>NUCLEOTIDE SEQUENCE [LARGE SCALE GENOMIC DNA]</scope>
    <source>
        <strain evidence="4 5">ATCC 34164</strain>
    </source>
</reference>
<evidence type="ECO:0000256" key="3">
    <source>
        <dbReference type="SAM" id="SignalP"/>
    </source>
</evidence>
<dbReference type="Proteomes" id="UP000323067">
    <property type="component" value="Chromosome vii"/>
</dbReference>
<feature type="region of interest" description="Disordered" evidence="1">
    <location>
        <begin position="335"/>
        <end position="435"/>
    </location>
</feature>
<feature type="transmembrane region" description="Helical" evidence="2">
    <location>
        <begin position="763"/>
        <end position="785"/>
    </location>
</feature>
<keyword evidence="2" id="KW-1133">Transmembrane helix</keyword>
<feature type="compositionally biased region" description="Polar residues" evidence="1">
    <location>
        <begin position="813"/>
        <end position="825"/>
    </location>
</feature>
<feature type="chain" id="PRO_5014160638" description="LPXTG-domain-containing protein" evidence="3">
    <location>
        <begin position="25"/>
        <end position="1080"/>
    </location>
</feature>
<feature type="compositionally biased region" description="Polar residues" evidence="1">
    <location>
        <begin position="1039"/>
        <end position="1060"/>
    </location>
</feature>
<name>A0A2H4SIP2_CORMI</name>
<accession>A0A2H4SIP2</accession>
<dbReference type="OrthoDB" id="4869773at2759"/>
<keyword evidence="3" id="KW-0732">Signal</keyword>
<dbReference type="EMBL" id="CP023324">
    <property type="protein sequence ID" value="ATY62975.1"/>
    <property type="molecule type" value="Genomic_DNA"/>
</dbReference>
<feature type="signal peptide" evidence="3">
    <location>
        <begin position="1"/>
        <end position="24"/>
    </location>
</feature>
<organism evidence="4 5">
    <name type="scientific">Cordyceps militaris</name>
    <name type="common">Caterpillar fungus</name>
    <name type="synonym">Clavaria militaris</name>
    <dbReference type="NCBI Taxonomy" id="73501"/>
    <lineage>
        <taxon>Eukaryota</taxon>
        <taxon>Fungi</taxon>
        <taxon>Dikarya</taxon>
        <taxon>Ascomycota</taxon>
        <taxon>Pezizomycotina</taxon>
        <taxon>Sordariomycetes</taxon>
        <taxon>Hypocreomycetidae</taxon>
        <taxon>Hypocreales</taxon>
        <taxon>Cordycipitaceae</taxon>
        <taxon>Cordyceps</taxon>
    </lineage>
</organism>
<feature type="region of interest" description="Disordered" evidence="1">
    <location>
        <begin position="259"/>
        <end position="294"/>
    </location>
</feature>
<feature type="compositionally biased region" description="Basic and acidic residues" evidence="1">
    <location>
        <begin position="1012"/>
        <end position="1037"/>
    </location>
</feature>
<gene>
    <name evidence="4" type="ORF">A9K55_007244</name>
</gene>
<keyword evidence="2" id="KW-0812">Transmembrane</keyword>
<feature type="region of interest" description="Disordered" evidence="1">
    <location>
        <begin position="986"/>
        <end position="1067"/>
    </location>
</feature>
<evidence type="ECO:0008006" key="6">
    <source>
        <dbReference type="Google" id="ProtNLM"/>
    </source>
</evidence>
<feature type="compositionally biased region" description="Basic and acidic residues" evidence="1">
    <location>
        <begin position="393"/>
        <end position="413"/>
    </location>
</feature>
<keyword evidence="2" id="KW-0472">Membrane</keyword>
<evidence type="ECO:0000313" key="4">
    <source>
        <dbReference type="EMBL" id="ATY62975.1"/>
    </source>
</evidence>
<feature type="compositionally biased region" description="Basic and acidic residues" evidence="1">
    <location>
        <begin position="888"/>
        <end position="897"/>
    </location>
</feature>
<feature type="transmembrane region" description="Helical" evidence="2">
    <location>
        <begin position="557"/>
        <end position="576"/>
    </location>
</feature>
<protein>
    <recommendedName>
        <fullName evidence="6">LPXTG-domain-containing protein</fullName>
    </recommendedName>
</protein>
<proteinExistence type="predicted"/>
<evidence type="ECO:0000313" key="5">
    <source>
        <dbReference type="Proteomes" id="UP000323067"/>
    </source>
</evidence>
<dbReference type="VEuPathDB" id="FungiDB:CCM_07773"/>
<feature type="transmembrane region" description="Helical" evidence="2">
    <location>
        <begin position="230"/>
        <end position="251"/>
    </location>
</feature>
<dbReference type="AlphaFoldDB" id="A0A2H4SIP2"/>
<evidence type="ECO:0000256" key="2">
    <source>
        <dbReference type="SAM" id="Phobius"/>
    </source>
</evidence>
<sequence length="1080" mass="116556">MASQRAFRVGSALLLAWVFSTADALQVTPGSKCAKVCLDSGSDNPWKASDSNTNITDVTCSDASYLNTPVGQHYQRCLSCLQRSNRFWDGEADLKWFVYNLRYTLDACLFSIPSTPANDHDIPCSTNGACHALKSSLSNDKLEPNPSLAWDYCAADDGNFMSQNQSLCRDCLRNSNDQVYMANFITALEAGCRQTPNDGDVLGLSATIFSKSSVDIIDPQRPSGDLPAPAIAGIVVGVVLVCLIAVCLLVAHCRRERRQGSWTDDPYDSEPQHSPYRAPNAWTPSGGGLGRGLKSHVVRPYRGEQVYMGGNSRAHSEKTTPVSATQQHPVAVELRSGPPAATPDHDHDGVPTPHGYYRRRQPSQSTIVTPAPTYDGDDCDELRRGRAPSRTQVGRDDDYFSHRGGGGEDRKEPQPPPPISVGLPANPRRRSNTPDSFAEQAYMAAAEESERIAARHAARASQLYYPASSLAGAEAASSKRDSSGKLSSMLPNAMTWKIKVPSLFRSSSPNRPIMNISAPILETAPRYSIAPRGPVVVDPNRQRRVVPRMRQEALRPAFWALPLLATTTVVLGLQVAPGSPCAHNCLGSSSDNNWSADASKTNSSEITCSDAAYADSKVGIKYKQCVECLRTSSRGNWGETDAKWFVYNLRYALDVCLYNSPEADPPVPTSPCADNQGCKNLKSALAGDQLVPTQNMTWNYCFRDDGVFMGSNLLTALEAGCRQTPEKGTVIGLSGTVFTSQQVNITDPESPPPEDHASLSTGAIVGIAIGVVVSISVAVALLLVYCKKHRVEENWEDYFDDNLATPQRRGPPQDSTALRNVQYIPTQPEAVAKLPRAQQRGNSGPAKGSEERPPVSSGHYSDSIERHLPNSGHISPAKEPNAAAARPDGSRYDDRSISRVHSRTTTRGGSPTGHREPSPPASVHRHVRSNTPDSFAVQAYLDAAAESARMATAAAEAAAAAGSPTGSSSASTKRRSILSLLSLSKLGGGRSANKSPESSPVHPGYILQPRLTSDKAFHGDKNISRPILAREEPRFLDTHTMSSTSPSVSRAPKSATSPEQTKYIEYKEVPLRDGKSALWD</sequence>